<feature type="repeat" description="WD" evidence="9">
    <location>
        <begin position="349"/>
        <end position="371"/>
    </location>
</feature>
<dbReference type="InterPro" id="IPR019775">
    <property type="entry name" value="WD40_repeat_CS"/>
</dbReference>
<keyword evidence="6 10" id="KW-1133">Transmembrane helix</keyword>
<dbReference type="Proteomes" id="UP000186817">
    <property type="component" value="Unassembled WGS sequence"/>
</dbReference>
<keyword evidence="4 10" id="KW-0812">Transmembrane</keyword>
<evidence type="ECO:0000256" key="8">
    <source>
        <dbReference type="ARBA" id="ARBA00023180"/>
    </source>
</evidence>
<feature type="transmembrane region" description="Helical" evidence="10">
    <location>
        <begin position="1766"/>
        <end position="1792"/>
    </location>
</feature>
<evidence type="ECO:0000313" key="12">
    <source>
        <dbReference type="Proteomes" id="UP000186817"/>
    </source>
</evidence>
<feature type="transmembrane region" description="Helical" evidence="10">
    <location>
        <begin position="1083"/>
        <end position="1100"/>
    </location>
</feature>
<proteinExistence type="inferred from homology"/>
<dbReference type="InterPro" id="IPR007603">
    <property type="entry name" value="Choline_transptr-like"/>
</dbReference>
<evidence type="ECO:0000256" key="3">
    <source>
        <dbReference type="ARBA" id="ARBA00022574"/>
    </source>
</evidence>
<dbReference type="SUPFAM" id="SSF50998">
    <property type="entry name" value="Quinoprotein alcohol dehydrogenase-like"/>
    <property type="match status" value="1"/>
</dbReference>
<dbReference type="OrthoDB" id="420519at2759"/>
<dbReference type="InterPro" id="IPR015943">
    <property type="entry name" value="WD40/YVTN_repeat-like_dom_sf"/>
</dbReference>
<evidence type="ECO:0000256" key="9">
    <source>
        <dbReference type="PROSITE-ProRule" id="PRU00221"/>
    </source>
</evidence>
<dbReference type="SMART" id="SM00320">
    <property type="entry name" value="WD40"/>
    <property type="match status" value="3"/>
</dbReference>
<feature type="transmembrane region" description="Helical" evidence="10">
    <location>
        <begin position="1132"/>
        <end position="1153"/>
    </location>
</feature>
<evidence type="ECO:0000256" key="5">
    <source>
        <dbReference type="ARBA" id="ARBA00022737"/>
    </source>
</evidence>
<dbReference type="InterPro" id="IPR001680">
    <property type="entry name" value="WD40_rpt"/>
</dbReference>
<reference evidence="11 12" key="1">
    <citation type="submission" date="2016-02" db="EMBL/GenBank/DDBJ databases">
        <title>Genome analysis of coral dinoflagellate symbionts highlights evolutionary adaptations to a symbiotic lifestyle.</title>
        <authorList>
            <person name="Aranda M."/>
            <person name="Li Y."/>
            <person name="Liew Y.J."/>
            <person name="Baumgarten S."/>
            <person name="Simakov O."/>
            <person name="Wilson M."/>
            <person name="Piel J."/>
            <person name="Ashoor H."/>
            <person name="Bougouffa S."/>
            <person name="Bajic V.B."/>
            <person name="Ryu T."/>
            <person name="Ravasi T."/>
            <person name="Bayer T."/>
            <person name="Micklem G."/>
            <person name="Kim H."/>
            <person name="Bhak J."/>
            <person name="Lajeunesse T.C."/>
            <person name="Voolstra C.R."/>
        </authorList>
    </citation>
    <scope>NUCLEOTIDE SEQUENCE [LARGE SCALE GENOMIC DNA]</scope>
    <source>
        <strain evidence="11 12">CCMP2467</strain>
    </source>
</reference>
<evidence type="ECO:0000256" key="2">
    <source>
        <dbReference type="ARBA" id="ARBA00007168"/>
    </source>
</evidence>
<organism evidence="11 12">
    <name type="scientific">Symbiodinium microadriaticum</name>
    <name type="common">Dinoflagellate</name>
    <name type="synonym">Zooxanthella microadriatica</name>
    <dbReference type="NCBI Taxonomy" id="2951"/>
    <lineage>
        <taxon>Eukaryota</taxon>
        <taxon>Sar</taxon>
        <taxon>Alveolata</taxon>
        <taxon>Dinophyceae</taxon>
        <taxon>Suessiales</taxon>
        <taxon>Symbiodiniaceae</taxon>
        <taxon>Symbiodinium</taxon>
    </lineage>
</organism>
<dbReference type="PANTHER" id="PTHR12385:SF14">
    <property type="entry name" value="CHOLINE TRANSPORTER-LIKE 2"/>
    <property type="match status" value="1"/>
</dbReference>
<evidence type="ECO:0000256" key="6">
    <source>
        <dbReference type="ARBA" id="ARBA00022989"/>
    </source>
</evidence>
<feature type="transmembrane region" description="Helical" evidence="10">
    <location>
        <begin position="944"/>
        <end position="965"/>
    </location>
</feature>
<feature type="transmembrane region" description="Helical" evidence="10">
    <location>
        <begin position="1477"/>
        <end position="1494"/>
    </location>
</feature>
<dbReference type="PROSITE" id="PS00678">
    <property type="entry name" value="WD_REPEATS_1"/>
    <property type="match status" value="1"/>
</dbReference>
<dbReference type="PROSITE" id="PS50082">
    <property type="entry name" value="WD_REPEATS_2"/>
    <property type="match status" value="1"/>
</dbReference>
<name>A0A1Q9E0Y8_SYMMI</name>
<feature type="transmembrane region" description="Helical" evidence="10">
    <location>
        <begin position="1702"/>
        <end position="1718"/>
    </location>
</feature>
<accession>A0A1Q9E0Y8</accession>
<feature type="transmembrane region" description="Helical" evidence="10">
    <location>
        <begin position="1614"/>
        <end position="1645"/>
    </location>
</feature>
<evidence type="ECO:0000313" key="11">
    <source>
        <dbReference type="EMBL" id="OLQ01059.1"/>
    </source>
</evidence>
<sequence length="1957" mass="212590">MARSLCSRWRQKIVSRTLWAVLAALGSSLWLPASTPPILRRPWLGCLAASLPAEAQAQVNVGLRSLARRSRPRPETGVRMSDLGVMEGAQDADGARLVAAEVLSSSDTRVTALRCEFPHTLAGDLSGGAYAFLQVIPGVNGTATTEQILDAVLSSKGKFGAYGEPADVRVIQDKELAGGDRQLVLLFTSYSPQSAEFQNRAIVRSTTVDGDAFVLVGAAFDERWQKEPQVPFARTRPKRRGGILDVFLVLARAVQHMEAQRGRLGVSERDLTLKLSEWFCNGMPAEPLWQLSCEGPVLSTVYAQEAKSLVTLTAWQLQSWDLESKLPRCGLRGEGCWQALTYARHLRSVAAGARDGTVTVWDVTSGAAMRELSCGSAVACIDYAEAIKAVVTGEENGTIILWDLTRGLQLAVLWCKATVHTIAYWFIAPYIRDIPQLNNGEIMPKLIPASENGTMGRAVVTGDSAFKVTVWDIETSKARKTFGCSSNVLAIAVSPFLGLVAAGEANGRVTLWDVEIECALHRYEGGAVSALAFVSLSLEEQTLVSAECYRVVSWDMDTGQFQSRNLKLPTSCIAARCICFMPPSAGEDAAEAVVLVGDSSGRLAAWPWQRLQPLRGHDAKRCGDGFRVRRVISLASLRHSRRRDGMLPLKPQPEGGGASQRALQHGPIANRHCTDVPCCCLFLGHAAFFWFLVSQGFQQGHVQQLYLPRDFRGAFCGLSDGGPSVGASVVAFPKLSFTMSPSETFDKMALEMLCSAGRDMLDPPELAQYCDGGSSFSVASDALGALQSSLADPSKALSQLAGNGIFPTPTTVLSQATSYLTPVCTSSCQASTNRTFSYSAPPGASWAAAWQRFAASGAAAGIRLEFPAWSSEQCPYDARYCVPFPGVSLEEGLDDICLPALDSALVSEVGQALTQQLDALASLNVTQGVLQDVQQSAGSLMVTWDAFGVVAFGALVFGVLYLTLVRFFAKPVVWISVFLIWVGFIAAGVLAVLYALKCQEAGLLEPAKQGVADVASTLNITVTDIAGLSNSSSSGGCEDLGGYVLQNQTLRSVLQVVGSFGRSTSEPSKKKPRGAEAQRSNRGYTLLGFAAVWLLLVVCLRKRIQLAIAVNEVSAKFVVHHPQMICVPLCQFLLVVAWLAVWVICTALIVVGVPADYVPDQAYATELEAAGNATTPGACTNMVPPGFVYEDVATCVPDNVTSVPLCWRCAAPRYTMGWQFWYALFALLWHKALLDAVCQCLIAGAAGAWFFARHEEKASTFVFCPAFTNAVFWHLGSLAFGSLILAIVQWLKWFMRFLSEQAKASKNRVLQLIFCILACCIWCFEKLIKFLNKNAYIQIALKGTNFCTSARKAFELILRNIIRFGALSMLGALIRGVGTAFTCTATAITGLKREAGLLEPAKQGVADVASTLNITVTDIAGLSNSSSSGGCEDLGGYVLQNQTLRSVLQVVGSFGRSTSEPSKKKPRGAEAQRSNRGYTLLGFAAVWLLLVVCLRKRIQLAIAVNEVSAKFVVHHPQMICVPLCQFLLVVAWLAVWVICTALIVVGVPADYVPDQAYATELEAAGNATTPGACTNMVPPGFVYEDVATCVPDNVTSVPLCWRCAAPRYTMGWQFWYALFALLWHKALLDAVCQCLIAGAAGAWFFARHEEKASTFVFCPAFTNAVFWHLGSLAFGSLILAIVQWLKWFMRFLSEQAKASKNRVLQLIFCILACCIWCFEKLIKFLNKNAYIQIALKGTNFCTSARKAFELILRNIIRFGALSMLGALIRGVGTAFTCTATAITGYFVMQAFYPEISPILNILTYVLLGFVTGRLFLNLNSLSCDTIMQCYIISEEAEMKDRSEFVPAELKALMKDQDLKHSLWGQHLKQAVAVLSCMSGKVLTMEAAACHAADWRLHSSLPHSLVSRQEVETLDGWPSLRLVWSFHGRFGPQTVLQSLGRGNRSILRQYQIYWGVGE</sequence>
<evidence type="ECO:0000256" key="1">
    <source>
        <dbReference type="ARBA" id="ARBA00004141"/>
    </source>
</evidence>
<feature type="transmembrane region" description="Helical" evidence="10">
    <location>
        <begin position="1657"/>
        <end position="1682"/>
    </location>
</feature>
<keyword evidence="12" id="KW-1185">Reference proteome</keyword>
<dbReference type="Pfam" id="PF04515">
    <property type="entry name" value="Choline_transpo"/>
    <property type="match status" value="2"/>
</dbReference>
<dbReference type="GO" id="GO:0022857">
    <property type="term" value="F:transmembrane transporter activity"/>
    <property type="evidence" value="ECO:0007669"/>
    <property type="project" value="InterPro"/>
</dbReference>
<dbReference type="PANTHER" id="PTHR12385">
    <property type="entry name" value="CHOLINE TRANSPORTER-LIKE (SLC FAMILY 44)"/>
    <property type="match status" value="1"/>
</dbReference>
<dbReference type="GO" id="GO:0016020">
    <property type="term" value="C:membrane"/>
    <property type="evidence" value="ECO:0007669"/>
    <property type="project" value="UniProtKB-SubCell"/>
</dbReference>
<comment type="subcellular location">
    <subcellularLocation>
        <location evidence="1">Membrane</location>
        <topology evidence="1">Multi-pass membrane protein</topology>
    </subcellularLocation>
</comment>
<evidence type="ECO:0000256" key="4">
    <source>
        <dbReference type="ARBA" id="ARBA00022692"/>
    </source>
</evidence>
<keyword evidence="5" id="KW-0677">Repeat</keyword>
<keyword evidence="3 9" id="KW-0853">WD repeat</keyword>
<dbReference type="Gene3D" id="2.130.10.10">
    <property type="entry name" value="YVTN repeat-like/Quinoprotein amine dehydrogenase"/>
    <property type="match status" value="2"/>
</dbReference>
<feature type="transmembrane region" description="Helical" evidence="10">
    <location>
        <begin position="1263"/>
        <end position="1288"/>
    </location>
</feature>
<feature type="transmembrane region" description="Helical" evidence="10">
    <location>
        <begin position="1361"/>
        <end position="1388"/>
    </location>
</feature>
<dbReference type="EMBL" id="LSRX01000306">
    <property type="protein sequence ID" value="OLQ01059.1"/>
    <property type="molecule type" value="Genomic_DNA"/>
</dbReference>
<feature type="transmembrane region" description="Helical" evidence="10">
    <location>
        <begin position="1220"/>
        <end position="1251"/>
    </location>
</feature>
<protein>
    <submittedName>
        <fullName evidence="11">Choline transporter-like protein 2</fullName>
    </submittedName>
</protein>
<feature type="transmembrane region" description="Helical" evidence="10">
    <location>
        <begin position="972"/>
        <end position="996"/>
    </location>
</feature>
<comment type="similarity">
    <text evidence="2">Belongs to the CTL (choline transporter-like) family.</text>
</comment>
<feature type="transmembrane region" description="Helical" evidence="10">
    <location>
        <begin position="1308"/>
        <end position="1324"/>
    </location>
</feature>
<feature type="transmembrane region" description="Helical" evidence="10">
    <location>
        <begin position="1526"/>
        <end position="1547"/>
    </location>
</feature>
<gene>
    <name evidence="11" type="primary">slc44a2</name>
    <name evidence="11" type="ORF">AK812_SmicGene16228</name>
</gene>
<keyword evidence="7 10" id="KW-0472">Membrane</keyword>
<evidence type="ECO:0000256" key="10">
    <source>
        <dbReference type="SAM" id="Phobius"/>
    </source>
</evidence>
<dbReference type="InterPro" id="IPR011047">
    <property type="entry name" value="Quinoprotein_ADH-like_sf"/>
</dbReference>
<keyword evidence="8" id="KW-0325">Glycoprotein</keyword>
<feature type="transmembrane region" description="Helical" evidence="10">
    <location>
        <begin position="1798"/>
        <end position="1816"/>
    </location>
</feature>
<comment type="caution">
    <text evidence="11">The sequence shown here is derived from an EMBL/GenBank/DDBJ whole genome shotgun (WGS) entry which is preliminary data.</text>
</comment>
<evidence type="ECO:0000256" key="7">
    <source>
        <dbReference type="ARBA" id="ARBA00023136"/>
    </source>
</evidence>